<gene>
    <name evidence="1" type="ORF">QAD02_014708</name>
</gene>
<proteinExistence type="predicted"/>
<keyword evidence="2" id="KW-1185">Reference proteome</keyword>
<comment type="caution">
    <text evidence="1">The sequence shown here is derived from an EMBL/GenBank/DDBJ whole genome shotgun (WGS) entry which is preliminary data.</text>
</comment>
<organism evidence="1 2">
    <name type="scientific">Eretmocerus hayati</name>
    <dbReference type="NCBI Taxonomy" id="131215"/>
    <lineage>
        <taxon>Eukaryota</taxon>
        <taxon>Metazoa</taxon>
        <taxon>Ecdysozoa</taxon>
        <taxon>Arthropoda</taxon>
        <taxon>Hexapoda</taxon>
        <taxon>Insecta</taxon>
        <taxon>Pterygota</taxon>
        <taxon>Neoptera</taxon>
        <taxon>Endopterygota</taxon>
        <taxon>Hymenoptera</taxon>
        <taxon>Apocrita</taxon>
        <taxon>Proctotrupomorpha</taxon>
        <taxon>Chalcidoidea</taxon>
        <taxon>Aphelinidae</taxon>
        <taxon>Aphelininae</taxon>
        <taxon>Eretmocerus</taxon>
    </lineage>
</organism>
<sequence length="593" mass="69202">MDPDDFSEPFAFLFNESQQELARDEQVLVADDSIEERYGALLSMFPNIDQDYIKEICVTPPFKTIDGDVMVMLINHLLGCSDQVNNNLETTTYYDKQNKSNETLNDALITQYIQEELQEEKETMNDFILSEMLHIQDLETIEQERANENSLNEQLFTEFLQNDKQSVDEKMRILINILPDACPETMRKFVEQNHENVDTMQQLVENFLEDGNYTKRDQYFATKKVRENLEQYTSAFSVKEFLNKFPEPFEYFEDVDRPTVYDEMALGFLKNKYLCYNVEYIMETYSNNNYNLSLTDRNLNRGLHDTAMKLVPIQMKDAPISLLQEIAFIENRAQLQSYLHKEAEEMRILKLQKLLLECQCCYSECKPYDIVECEDGHLFCTRCIIRGTEVAISQGQAKIECFTDCGAEISLPTLRKVLPSDTYEALFKIHQEEELRVANLENLEKCRFCSYSMELAPEIEIFTCKNPECMKITCRLCQKPNHLPFKCKDVLDKDKARHQIEEAMSKALIRYCHKCQKPFVKLDGCNKMTCPCGASMCYLCHQPISDYNHFERAGGCQTHTNSAIFDQERIEMSRVQTTARIQRDFPDLDIPNV</sequence>
<accession>A0ACC2P663</accession>
<protein>
    <submittedName>
        <fullName evidence="1">Uncharacterized protein</fullName>
    </submittedName>
</protein>
<evidence type="ECO:0000313" key="2">
    <source>
        <dbReference type="Proteomes" id="UP001239111"/>
    </source>
</evidence>
<evidence type="ECO:0000313" key="1">
    <source>
        <dbReference type="EMBL" id="KAJ8678921.1"/>
    </source>
</evidence>
<reference evidence="1" key="1">
    <citation type="submission" date="2023-04" db="EMBL/GenBank/DDBJ databases">
        <title>A chromosome-level genome assembly of the parasitoid wasp Eretmocerus hayati.</title>
        <authorList>
            <person name="Zhong Y."/>
            <person name="Liu S."/>
            <person name="Liu Y."/>
        </authorList>
    </citation>
    <scope>NUCLEOTIDE SEQUENCE</scope>
    <source>
        <strain evidence="1">ZJU_SS_LIU_2023</strain>
    </source>
</reference>
<dbReference type="EMBL" id="CM056742">
    <property type="protein sequence ID" value="KAJ8678921.1"/>
    <property type="molecule type" value="Genomic_DNA"/>
</dbReference>
<name>A0ACC2P663_9HYME</name>
<dbReference type="Proteomes" id="UP001239111">
    <property type="component" value="Chromosome 2"/>
</dbReference>